<dbReference type="PANTHER" id="PTHR33498">
    <property type="entry name" value="TRANSPOSASE FOR INSERTION SEQUENCE ELEMENT IS1557"/>
    <property type="match status" value="1"/>
</dbReference>
<dbReference type="AlphaFoldDB" id="G5JI27"/>
<protein>
    <submittedName>
        <fullName evidence="3">Transposase, ISSmi5</fullName>
    </submittedName>
</protein>
<dbReference type="InterPro" id="IPR047951">
    <property type="entry name" value="Transpos_ISL3"/>
</dbReference>
<dbReference type="InterPro" id="IPR029261">
    <property type="entry name" value="Transposase_Znf"/>
</dbReference>
<dbReference type="NCBIfam" id="NF033550">
    <property type="entry name" value="transpos_ISL3"/>
    <property type="match status" value="1"/>
</dbReference>
<dbReference type="OrthoDB" id="6197054at2"/>
<evidence type="ECO:0000259" key="2">
    <source>
        <dbReference type="Pfam" id="PF14690"/>
    </source>
</evidence>
<dbReference type="Pfam" id="PF01610">
    <property type="entry name" value="DDE_Tnp_ISL3"/>
    <property type="match status" value="1"/>
</dbReference>
<organism evidence="3 4">
    <name type="scientific">Staphylococcus simiae CCM 7213 = CCUG 51256</name>
    <dbReference type="NCBI Taxonomy" id="911238"/>
    <lineage>
        <taxon>Bacteria</taxon>
        <taxon>Bacillati</taxon>
        <taxon>Bacillota</taxon>
        <taxon>Bacilli</taxon>
        <taxon>Bacillales</taxon>
        <taxon>Staphylococcaceae</taxon>
        <taxon>Staphylococcus</taxon>
    </lineage>
</organism>
<keyword evidence="4" id="KW-1185">Reference proteome</keyword>
<dbReference type="InterPro" id="IPR002560">
    <property type="entry name" value="Transposase_DDE"/>
</dbReference>
<dbReference type="PANTHER" id="PTHR33498:SF1">
    <property type="entry name" value="TRANSPOSASE FOR INSERTION SEQUENCE ELEMENT IS1557"/>
    <property type="match status" value="1"/>
</dbReference>
<dbReference type="RefSeq" id="WP_002463407.1">
    <property type="nucleotide sequence ID" value="NZ_AEUN01000381.1"/>
</dbReference>
<dbReference type="EMBL" id="AEUN01000381">
    <property type="protein sequence ID" value="EHJ08159.1"/>
    <property type="molecule type" value="Genomic_DNA"/>
</dbReference>
<name>G5JI27_9STAP</name>
<gene>
    <name evidence="3" type="ORF">SS7213T_05546</name>
</gene>
<comment type="caution">
    <text evidence="3">The sequence shown here is derived from an EMBL/GenBank/DDBJ whole genome shotgun (WGS) entry which is preliminary data.</text>
</comment>
<proteinExistence type="predicted"/>
<feature type="domain" description="Transposase IS204/IS1001/IS1096/IS1165 DDE" evidence="1">
    <location>
        <begin position="164"/>
        <end position="418"/>
    </location>
</feature>
<feature type="domain" description="Transposase IS204/IS1001/IS1096/IS1165 zinc-finger" evidence="2">
    <location>
        <begin position="44"/>
        <end position="92"/>
    </location>
</feature>
<evidence type="ECO:0000313" key="3">
    <source>
        <dbReference type="EMBL" id="EHJ08159.1"/>
    </source>
</evidence>
<dbReference type="PATRIC" id="fig|911238.3.peg.932"/>
<reference evidence="3 4" key="1">
    <citation type="journal article" date="2012" name="BMC Genomics">
        <title>Comparative genomic analysis of the genus Staphylococcus including Staphylococcus aureus and its newly described sister species Staphylococcus simiae.</title>
        <authorList>
            <person name="Suzuki H."/>
            <person name="Lefebure T."/>
            <person name="Pavinski Bitar P."/>
            <person name="Stanhope M.J."/>
        </authorList>
    </citation>
    <scope>NUCLEOTIDE SEQUENCE [LARGE SCALE GENOMIC DNA]</scope>
    <source>
        <strain evidence="3 4">CCM 7213</strain>
    </source>
</reference>
<evidence type="ECO:0000259" key="1">
    <source>
        <dbReference type="Pfam" id="PF01610"/>
    </source>
</evidence>
<dbReference type="Proteomes" id="UP000005413">
    <property type="component" value="Unassembled WGS sequence"/>
</dbReference>
<sequence length="435" mass="51599">MSNNIIKTLDYKGKYIIFEDDVDEVYMNLVRTLIYKGTLTYVPDACEHCGAVNEDYTIVKNGKRKTMVKLLSNQGTPCFLELHKQRFFCRQCQSSFVAKTSYVKKHCHFSNRLIFKLISQCEEPRSCKGIAREYQISTTSVIRYINQHAENIKLRPLNDLPEHIMVDEFKSVKHVDGKMSFIFCDSDTHEIVDILPNRKKQALFDYFIRFDRKSRKKVKTITMDMHQPYIDLFKQLFPNAKIILDRFHLIQALNRELNRVRIRLMNQLKTSNPRLYRKLKKFWKLILKPSEDLDGNKYSYQRLFKGFESQQSIVNYILNQVPELKEVYTQVNRLRALIMHHKADLFVEQINQYLNNSDIDKGLKRVINSFKDYLPEIINTLNHPTRSNGAIEAMNNNIKVLKRVAYGFRNFYNFRNRILITYKLFGKKQNQDQIA</sequence>
<accession>G5JI27</accession>
<evidence type="ECO:0000313" key="4">
    <source>
        <dbReference type="Proteomes" id="UP000005413"/>
    </source>
</evidence>
<dbReference type="Pfam" id="PF14690">
    <property type="entry name" value="Zn_ribbon_ISL3"/>
    <property type="match status" value="1"/>
</dbReference>